<feature type="transmembrane region" description="Helical" evidence="6">
    <location>
        <begin position="217"/>
        <end position="237"/>
    </location>
</feature>
<feature type="transmembrane region" description="Helical" evidence="6">
    <location>
        <begin position="64"/>
        <end position="86"/>
    </location>
</feature>
<dbReference type="Proteomes" id="UP000490386">
    <property type="component" value="Unassembled WGS sequence"/>
</dbReference>
<dbReference type="PANTHER" id="PTHR40761">
    <property type="entry name" value="CONSERVED INTEGRAL MEMBRANE ALANINE VALINE AND LEUCINE RICH PROTEIN-RELATED"/>
    <property type="match status" value="1"/>
</dbReference>
<dbReference type="OrthoDB" id="5187629at2"/>
<evidence type="ECO:0000256" key="4">
    <source>
        <dbReference type="ARBA" id="ARBA00023136"/>
    </source>
</evidence>
<evidence type="ECO:0000313" key="8">
    <source>
        <dbReference type="Proteomes" id="UP000490386"/>
    </source>
</evidence>
<dbReference type="GO" id="GO:0015095">
    <property type="term" value="F:magnesium ion transmembrane transporter activity"/>
    <property type="evidence" value="ECO:0007669"/>
    <property type="project" value="InterPro"/>
</dbReference>
<evidence type="ECO:0000256" key="6">
    <source>
        <dbReference type="SAM" id="Phobius"/>
    </source>
</evidence>
<dbReference type="AlphaFoldDB" id="A0A7J5B874"/>
<feature type="transmembrane region" description="Helical" evidence="6">
    <location>
        <begin position="20"/>
        <end position="39"/>
    </location>
</feature>
<feature type="region of interest" description="Disordered" evidence="5">
    <location>
        <begin position="315"/>
        <end position="336"/>
    </location>
</feature>
<sequence length="336" mass="35340">MTIAPLSDLAVLPGLSPVQMIGIPLALIGAVFLSLGAMYQHRGVSKVEAASGTSGAAGLNLKHLLALLSRPSWVIGTAMLGLAVVMQLSSFVFSPIIVVQPLGVVSLLLTTLLTARAIRQRLPNVKIFAVALCIIGVGAFVTVAALFAKERAISDEQVATVLVLLAVVVVVFGTAFCFLRKRFKALIYVLGAGVIYGFVATLAKITINRIQHDNFEWLTLICLVALLVATGVGGYFVQNAYASGPPDMVIAGLTVIDPIIAVGIAIAVLGEANAAPWYAFLMFVVSGAIAVTGVFVLERGQTDAEVEAVRRNAVEGRGTQDAQGHRHDTEARVIEQ</sequence>
<evidence type="ECO:0000256" key="2">
    <source>
        <dbReference type="ARBA" id="ARBA00022692"/>
    </source>
</evidence>
<evidence type="ECO:0000256" key="5">
    <source>
        <dbReference type="SAM" id="MobiDB-lite"/>
    </source>
</evidence>
<dbReference type="RefSeq" id="WP_151422973.1">
    <property type="nucleotide sequence ID" value="NZ_WBJX01000001.1"/>
</dbReference>
<dbReference type="InterPro" id="IPR008521">
    <property type="entry name" value="Mg_trans_NIPA"/>
</dbReference>
<feature type="transmembrane region" description="Helical" evidence="6">
    <location>
        <begin position="275"/>
        <end position="297"/>
    </location>
</feature>
<feature type="transmembrane region" description="Helical" evidence="6">
    <location>
        <begin position="127"/>
        <end position="147"/>
    </location>
</feature>
<evidence type="ECO:0000256" key="3">
    <source>
        <dbReference type="ARBA" id="ARBA00022989"/>
    </source>
</evidence>
<organism evidence="7 8">
    <name type="scientific">Pseudoclavibacter terrae</name>
    <dbReference type="NCBI Taxonomy" id="1530195"/>
    <lineage>
        <taxon>Bacteria</taxon>
        <taxon>Bacillati</taxon>
        <taxon>Actinomycetota</taxon>
        <taxon>Actinomycetes</taxon>
        <taxon>Micrococcales</taxon>
        <taxon>Microbacteriaceae</taxon>
        <taxon>Pseudoclavibacter</taxon>
    </lineage>
</organism>
<evidence type="ECO:0000256" key="1">
    <source>
        <dbReference type="ARBA" id="ARBA00004141"/>
    </source>
</evidence>
<dbReference type="PANTHER" id="PTHR40761:SF1">
    <property type="entry name" value="CONSERVED INTEGRAL MEMBRANE ALANINE VALINE AND LEUCINE RICH PROTEIN-RELATED"/>
    <property type="match status" value="1"/>
</dbReference>
<dbReference type="Pfam" id="PF05653">
    <property type="entry name" value="Mg_trans_NIPA"/>
    <property type="match status" value="1"/>
</dbReference>
<feature type="transmembrane region" description="Helical" evidence="6">
    <location>
        <begin position="159"/>
        <end position="179"/>
    </location>
</feature>
<proteinExistence type="predicted"/>
<reference evidence="7 8" key="1">
    <citation type="submission" date="2019-09" db="EMBL/GenBank/DDBJ databases">
        <title>Phylogeny of genus Pseudoclavibacter and closely related genus.</title>
        <authorList>
            <person name="Li Y."/>
        </authorList>
    </citation>
    <scope>NUCLEOTIDE SEQUENCE [LARGE SCALE GENOMIC DNA]</scope>
    <source>
        <strain evidence="7 8">THG-MD12</strain>
    </source>
</reference>
<feature type="transmembrane region" description="Helical" evidence="6">
    <location>
        <begin position="249"/>
        <end position="269"/>
    </location>
</feature>
<evidence type="ECO:0000313" key="7">
    <source>
        <dbReference type="EMBL" id="KAB1639831.1"/>
    </source>
</evidence>
<keyword evidence="4 6" id="KW-0472">Membrane</keyword>
<feature type="compositionally biased region" description="Basic and acidic residues" evidence="5">
    <location>
        <begin position="323"/>
        <end position="336"/>
    </location>
</feature>
<keyword evidence="2 6" id="KW-0812">Transmembrane</keyword>
<dbReference type="EMBL" id="WBJX01000001">
    <property type="protein sequence ID" value="KAB1639831.1"/>
    <property type="molecule type" value="Genomic_DNA"/>
</dbReference>
<gene>
    <name evidence="7" type="ORF">F8O03_05845</name>
</gene>
<feature type="transmembrane region" description="Helical" evidence="6">
    <location>
        <begin position="186"/>
        <end position="205"/>
    </location>
</feature>
<accession>A0A7J5B874</accession>
<comment type="subcellular location">
    <subcellularLocation>
        <location evidence="1">Membrane</location>
        <topology evidence="1">Multi-pass membrane protein</topology>
    </subcellularLocation>
</comment>
<dbReference type="GO" id="GO:0016020">
    <property type="term" value="C:membrane"/>
    <property type="evidence" value="ECO:0007669"/>
    <property type="project" value="UniProtKB-SubCell"/>
</dbReference>
<keyword evidence="3 6" id="KW-1133">Transmembrane helix</keyword>
<feature type="transmembrane region" description="Helical" evidence="6">
    <location>
        <begin position="92"/>
        <end position="115"/>
    </location>
</feature>
<name>A0A7J5B874_9MICO</name>
<comment type="caution">
    <text evidence="7">The sequence shown here is derived from an EMBL/GenBank/DDBJ whole genome shotgun (WGS) entry which is preliminary data.</text>
</comment>
<protein>
    <submittedName>
        <fullName evidence="7">Multidrug DMT transporter permease</fullName>
    </submittedName>
</protein>
<keyword evidence="8" id="KW-1185">Reference proteome</keyword>